<gene>
    <name evidence="2" type="ORF">GFN93_15330</name>
</gene>
<dbReference type="Proteomes" id="UP000469421">
    <property type="component" value="Unassembled WGS sequence"/>
</dbReference>
<comment type="caution">
    <text evidence="2">The sequence shown here is derived from an EMBL/GenBank/DDBJ whole genome shotgun (WGS) entry which is preliminary data.</text>
</comment>
<proteinExistence type="predicted"/>
<dbReference type="EMBL" id="WIRE01000002">
    <property type="protein sequence ID" value="MQX54625.1"/>
    <property type="molecule type" value="Genomic_DNA"/>
</dbReference>
<evidence type="ECO:0000259" key="1">
    <source>
        <dbReference type="Pfam" id="PF13271"/>
    </source>
</evidence>
<accession>A0A6N7LZT2</accession>
<dbReference type="Pfam" id="PF13271">
    <property type="entry name" value="DUF4062"/>
    <property type="match status" value="1"/>
</dbReference>
<sequence length="345" mass="38477">MRVTASKRYQVFISATYPDMQGARQALMLPMIENGMIPTGLDSAAADGNTLLPVIQKLIETSDYFILIVGGRYGHLSPMGLSEIHREYIYAATKRKPVVAFIHDNPTLLKPEQQEATRDGQVRRDDFVRLLEEKVPCFRWSTEIGLTEVARKVLPNLMREHRAPGWVRADQAATGGGADTSALKARIQELEKEREEALSQSRPALKTLSRGADQVALDYSCNVYEGGDCKLAMVTTRISWDQAFSCVAPLMLNPASEPVMQKALEDFIVRHALTDVQKDFPRAHAVRNVVLAAHSFNQLKIHLRALGLITKSQEMDSRGLPLWQLTAHGDNTMSQVMAVKRTVKL</sequence>
<evidence type="ECO:0000313" key="3">
    <source>
        <dbReference type="Proteomes" id="UP000469421"/>
    </source>
</evidence>
<dbReference type="InterPro" id="IPR025139">
    <property type="entry name" value="DUF4062"/>
</dbReference>
<evidence type="ECO:0000313" key="2">
    <source>
        <dbReference type="EMBL" id="MQX54625.1"/>
    </source>
</evidence>
<feature type="domain" description="DUF4062" evidence="1">
    <location>
        <begin position="10"/>
        <end position="91"/>
    </location>
</feature>
<keyword evidence="3" id="KW-1185">Reference proteome</keyword>
<protein>
    <submittedName>
        <fullName evidence="2">DUF4062 domain-containing protein</fullName>
    </submittedName>
</protein>
<organism evidence="2 3">
    <name type="scientific">Alcanivorax sediminis</name>
    <dbReference type="NCBI Taxonomy" id="2663008"/>
    <lineage>
        <taxon>Bacteria</taxon>
        <taxon>Pseudomonadati</taxon>
        <taxon>Pseudomonadota</taxon>
        <taxon>Gammaproteobacteria</taxon>
        <taxon>Oceanospirillales</taxon>
        <taxon>Alcanivoracaceae</taxon>
        <taxon>Alcanivorax</taxon>
    </lineage>
</organism>
<name>A0A6N7LZT2_9GAMM</name>
<reference evidence="2 3" key="1">
    <citation type="submission" date="2019-10" db="EMBL/GenBank/DDBJ databases">
        <title>Alcanivorax sp.PA15-N-34 draft genome sequence.</title>
        <authorList>
            <person name="Liao X."/>
            <person name="Shao Z."/>
        </authorList>
    </citation>
    <scope>NUCLEOTIDE SEQUENCE [LARGE SCALE GENOMIC DNA]</scope>
    <source>
        <strain evidence="2 3">PA15-N-34</strain>
    </source>
</reference>
<dbReference type="AlphaFoldDB" id="A0A6N7LZT2"/>